<name>A0A326TQM5_THEHA</name>
<keyword evidence="2" id="KW-1133">Transmembrane helix</keyword>
<keyword evidence="2" id="KW-0472">Membrane</keyword>
<evidence type="ECO:0000313" key="4">
    <source>
        <dbReference type="Proteomes" id="UP000248806"/>
    </source>
</evidence>
<dbReference type="SUPFAM" id="SSF158560">
    <property type="entry name" value="BH3980-like"/>
    <property type="match status" value="1"/>
</dbReference>
<protein>
    <submittedName>
        <fullName evidence="3">Uncharacterized protein</fullName>
    </submittedName>
</protein>
<dbReference type="Proteomes" id="UP000248806">
    <property type="component" value="Unassembled WGS sequence"/>
</dbReference>
<accession>A0A326TQM5</accession>
<feature type="transmembrane region" description="Helical" evidence="2">
    <location>
        <begin position="165"/>
        <end position="186"/>
    </location>
</feature>
<organism evidence="3 4">
    <name type="scientific">Thermosporothrix hazakensis</name>
    <dbReference type="NCBI Taxonomy" id="644383"/>
    <lineage>
        <taxon>Bacteria</taxon>
        <taxon>Bacillati</taxon>
        <taxon>Chloroflexota</taxon>
        <taxon>Ktedonobacteria</taxon>
        <taxon>Ktedonobacterales</taxon>
        <taxon>Thermosporotrichaceae</taxon>
        <taxon>Thermosporothrix</taxon>
    </lineage>
</organism>
<keyword evidence="2" id="KW-0812">Transmembrane</keyword>
<evidence type="ECO:0000313" key="3">
    <source>
        <dbReference type="EMBL" id="PZW18231.1"/>
    </source>
</evidence>
<evidence type="ECO:0000256" key="1">
    <source>
        <dbReference type="SAM" id="MobiDB-lite"/>
    </source>
</evidence>
<feature type="transmembrane region" description="Helical" evidence="2">
    <location>
        <begin position="98"/>
        <end position="121"/>
    </location>
</feature>
<sequence length="229" mass="26112">MERCNQVDETSSGKPPQKEGRRDSLREYLLICCARWHYAGIPKSEVEKLVASLEEHLRREKEQGASLQALVGSDPVAFADNWAETHLPRPSWAWRRNCYVTVFLLGLLFSVLLDHLLWLSWTFPFSWHQLGSPILAVLIAHLYLLPELGPPRTDPSWKRYTRIALALAVFGLLFLPTMLALLPVTIPVTLFLWSWPLTGVLVVGATGLTIWTIRSAPPYLHLVHQRMRS</sequence>
<feature type="region of interest" description="Disordered" evidence="1">
    <location>
        <begin position="1"/>
        <end position="21"/>
    </location>
</feature>
<comment type="caution">
    <text evidence="3">The sequence shown here is derived from an EMBL/GenBank/DDBJ whole genome shotgun (WGS) entry which is preliminary data.</text>
</comment>
<proteinExistence type="predicted"/>
<evidence type="ECO:0000256" key="2">
    <source>
        <dbReference type="SAM" id="Phobius"/>
    </source>
</evidence>
<keyword evidence="4" id="KW-1185">Reference proteome</keyword>
<dbReference type="AlphaFoldDB" id="A0A326TQM5"/>
<reference evidence="3 4" key="1">
    <citation type="submission" date="2018-06" db="EMBL/GenBank/DDBJ databases">
        <title>Genomic Encyclopedia of Archaeal and Bacterial Type Strains, Phase II (KMG-II): from individual species to whole genera.</title>
        <authorList>
            <person name="Goeker M."/>
        </authorList>
    </citation>
    <scope>NUCLEOTIDE SEQUENCE [LARGE SCALE GENOMIC DNA]</scope>
    <source>
        <strain evidence="3 4">ATCC BAA-1881</strain>
    </source>
</reference>
<gene>
    <name evidence="3" type="ORF">EI42_06269</name>
</gene>
<feature type="transmembrane region" description="Helical" evidence="2">
    <location>
        <begin position="127"/>
        <end position="145"/>
    </location>
</feature>
<feature type="transmembrane region" description="Helical" evidence="2">
    <location>
        <begin position="192"/>
        <end position="213"/>
    </location>
</feature>
<dbReference type="EMBL" id="QKUF01000055">
    <property type="protein sequence ID" value="PZW18231.1"/>
    <property type="molecule type" value="Genomic_DNA"/>
</dbReference>